<accession>A0AAE3ML14</accession>
<dbReference type="Proteomes" id="UP001207116">
    <property type="component" value="Unassembled WGS sequence"/>
</dbReference>
<proteinExistence type="predicted"/>
<dbReference type="RefSeq" id="WP_266011624.1">
    <property type="nucleotide sequence ID" value="NZ_JAPFQP010000001.1"/>
</dbReference>
<dbReference type="AlphaFoldDB" id="A0AAE3ML14"/>
<sequence length="83" mass="9312">MILFFGTRPGKTRTAALTGVSCPHCGNKGQLTASSTPNFIHIFWIPVYRLGTSLVAECSHCKRGFYKEDFSSEMKRAVEEQLR</sequence>
<dbReference type="Pfam" id="PF17032">
    <property type="entry name" value="Zn_ribbon_15"/>
    <property type="match status" value="1"/>
</dbReference>
<comment type="caution">
    <text evidence="2">The sequence shown here is derived from an EMBL/GenBank/DDBJ whole genome shotgun (WGS) entry which is preliminary data.</text>
</comment>
<evidence type="ECO:0000259" key="1">
    <source>
        <dbReference type="Pfam" id="PF17032"/>
    </source>
</evidence>
<reference evidence="2" key="1">
    <citation type="submission" date="2022-11" db="EMBL/GenBank/DDBJ databases">
        <title>The characterization of three novel Bacteroidetes species and genomic analysis of their roles in tidal elemental geochemical cycles.</title>
        <authorList>
            <person name="Ma K.-J."/>
        </authorList>
    </citation>
    <scope>NUCLEOTIDE SEQUENCE</scope>
    <source>
        <strain evidence="2">M415</strain>
    </source>
</reference>
<dbReference type="EMBL" id="JAPFQP010000001">
    <property type="protein sequence ID" value="MCX2719153.1"/>
    <property type="molecule type" value="Genomic_DNA"/>
</dbReference>
<evidence type="ECO:0000313" key="3">
    <source>
        <dbReference type="Proteomes" id="UP001207116"/>
    </source>
</evidence>
<protein>
    <submittedName>
        <fullName evidence="2">Zinc-ribbon domain-containing protein</fullName>
    </submittedName>
</protein>
<gene>
    <name evidence="2" type="ORF">OO016_06030</name>
</gene>
<organism evidence="2 3">
    <name type="scientific">Lentiprolixibacter aurantiacus</name>
    <dbReference type="NCBI Taxonomy" id="2993939"/>
    <lineage>
        <taxon>Bacteria</taxon>
        <taxon>Pseudomonadati</taxon>
        <taxon>Bacteroidota</taxon>
        <taxon>Flavobacteriia</taxon>
        <taxon>Flavobacteriales</taxon>
        <taxon>Flavobacteriaceae</taxon>
        <taxon>Lentiprolixibacter</taxon>
    </lineage>
</organism>
<keyword evidence="3" id="KW-1185">Reference proteome</keyword>
<name>A0AAE3ML14_9FLAO</name>
<dbReference type="InterPro" id="IPR031493">
    <property type="entry name" value="Zinc_ribbon_15"/>
</dbReference>
<feature type="domain" description="Zinc-ribbon 15" evidence="1">
    <location>
        <begin position="21"/>
        <end position="68"/>
    </location>
</feature>
<evidence type="ECO:0000313" key="2">
    <source>
        <dbReference type="EMBL" id="MCX2719153.1"/>
    </source>
</evidence>